<evidence type="ECO:0000259" key="11">
    <source>
        <dbReference type="Pfam" id="PF00155"/>
    </source>
</evidence>
<comment type="cofactor">
    <cofactor evidence="1">
        <name>pyridoxal 5'-phosphate</name>
        <dbReference type="ChEBI" id="CHEBI:597326"/>
    </cofactor>
</comment>
<dbReference type="Pfam" id="PF00155">
    <property type="entry name" value="Aminotran_1_2"/>
    <property type="match status" value="1"/>
</dbReference>
<keyword evidence="5" id="KW-0032">Aminotransferase</keyword>
<dbReference type="PANTHER" id="PTHR42790">
    <property type="entry name" value="AMINOTRANSFERASE"/>
    <property type="match status" value="1"/>
</dbReference>
<dbReference type="VEuPathDB" id="FungiDB:TRICI_004000"/>
<comment type="similarity">
    <text evidence="3">Belongs to the class-I pyridoxal-phosphate-dependent aminotransferase family.</text>
</comment>
<reference evidence="12" key="1">
    <citation type="journal article" date="2019" name="G3 (Bethesda)">
        <title>Genome Assemblies of Two Rare Opportunistic Yeast Pathogens: Diutina rugosa (syn. Candida rugosa) and Trichomonascus ciferrii (syn. Candida ciferrii).</title>
        <authorList>
            <person name="Mixao V."/>
            <person name="Saus E."/>
            <person name="Hansen A.P."/>
            <person name="Lass-Florl C."/>
            <person name="Gabaldon T."/>
        </authorList>
    </citation>
    <scope>NUCLEOTIDE SEQUENCE</scope>
    <source>
        <strain evidence="12">CBS 4856</strain>
    </source>
</reference>
<dbReference type="InterPro" id="IPR050859">
    <property type="entry name" value="Class-I_PLP-dep_aminotransf"/>
</dbReference>
<dbReference type="GO" id="GO:0009074">
    <property type="term" value="P:aromatic amino acid family catabolic process"/>
    <property type="evidence" value="ECO:0007669"/>
    <property type="project" value="TreeGrafter"/>
</dbReference>
<keyword evidence="4" id="KW-0963">Cytoplasm</keyword>
<dbReference type="SUPFAM" id="SSF53383">
    <property type="entry name" value="PLP-dependent transferases"/>
    <property type="match status" value="1"/>
</dbReference>
<dbReference type="GO" id="GO:0006571">
    <property type="term" value="P:tyrosine biosynthetic process"/>
    <property type="evidence" value="ECO:0007669"/>
    <property type="project" value="TreeGrafter"/>
</dbReference>
<dbReference type="PANTHER" id="PTHR42790:SF21">
    <property type="entry name" value="AROMATIC_AMINOADIPATE AMINOTRANSFERASE 1"/>
    <property type="match status" value="1"/>
</dbReference>
<comment type="caution">
    <text evidence="12">The sequence shown here is derived from an EMBL/GenBank/DDBJ whole genome shotgun (WGS) entry which is preliminary data.</text>
</comment>
<dbReference type="Gene3D" id="3.40.640.10">
    <property type="entry name" value="Type I PLP-dependent aspartate aminotransferase-like (Major domain)"/>
    <property type="match status" value="1"/>
</dbReference>
<dbReference type="AlphaFoldDB" id="A0A642V2A2"/>
<keyword evidence="7" id="KW-0663">Pyridoxal phosphate</keyword>
<feature type="region of interest" description="Disordered" evidence="10">
    <location>
        <begin position="71"/>
        <end position="95"/>
    </location>
</feature>
<evidence type="ECO:0000313" key="12">
    <source>
        <dbReference type="EMBL" id="KAA8910989.1"/>
    </source>
</evidence>
<evidence type="ECO:0000256" key="6">
    <source>
        <dbReference type="ARBA" id="ARBA00022679"/>
    </source>
</evidence>
<evidence type="ECO:0000256" key="7">
    <source>
        <dbReference type="ARBA" id="ARBA00022898"/>
    </source>
</evidence>
<evidence type="ECO:0000256" key="10">
    <source>
        <dbReference type="SAM" id="MobiDB-lite"/>
    </source>
</evidence>
<proteinExistence type="inferred from homology"/>
<evidence type="ECO:0000256" key="1">
    <source>
        <dbReference type="ARBA" id="ARBA00001933"/>
    </source>
</evidence>
<dbReference type="OrthoDB" id="691673at2759"/>
<feature type="compositionally biased region" description="Polar residues" evidence="10">
    <location>
        <begin position="77"/>
        <end position="88"/>
    </location>
</feature>
<keyword evidence="13" id="KW-1185">Reference proteome</keyword>
<evidence type="ECO:0000256" key="8">
    <source>
        <dbReference type="ARBA" id="ARBA00051993"/>
    </source>
</evidence>
<evidence type="ECO:0000256" key="5">
    <source>
        <dbReference type="ARBA" id="ARBA00022576"/>
    </source>
</evidence>
<sequence>MFSSITNMTKPKAKDLHHLFSEEAKSRNPSQLKQAFKHFHDPNIISLGGGLPLPEFFPFDNLRTDTLSPPFAEGNNAPITAQNKTEVSAQKDKDTDDSIPLGVSLQYGNSAGNAKLLKYMVDHTKIVHNVAYEDWDVIMTVGNSHGWDSVLRTFTNRGDTILAEEFTFASAAECAHGLGLKIVPAKVDLYGLIPEELERQLDNWVGPKPKVLYTIPTGQNPTGSTLSLERRKAVYALAQKHDFIIVEDEPYYFLQMAPYTKDLEERRKSLETPTHQEFLNSLVKSYLDIDTEGRVVRLDSYSKVLCPGSRVGWIVAQKEVTERMHRLHEVTVQFPSGFAQTIVYGVLEKWGQEGYIDWLIELKKSYTKKRDLAIDTLEKHLPKDICEFIAPEAGMFFWIKMDGRKYPKYKELNGDPLAIETDIYERGLQHGVQMIPGHWFIINDKTDPPQKELPVSDDYANAIYFRGTFASAPEDKLVRAIELFGEHLVKVFKK</sequence>
<dbReference type="FunFam" id="3.40.640.10:FF:000074">
    <property type="entry name" value="Aromatic amino acid aminotransferase"/>
    <property type="match status" value="1"/>
</dbReference>
<dbReference type="EC" id="2.6.1.57" evidence="9"/>
<dbReference type="GO" id="GO:0005737">
    <property type="term" value="C:cytoplasm"/>
    <property type="evidence" value="ECO:0007669"/>
    <property type="project" value="UniProtKB-SubCell"/>
</dbReference>
<comment type="subcellular location">
    <subcellularLocation>
        <location evidence="2">Cytoplasm</location>
    </subcellularLocation>
</comment>
<gene>
    <name evidence="12" type="ORF">TRICI_004000</name>
</gene>
<dbReference type="Proteomes" id="UP000761534">
    <property type="component" value="Unassembled WGS sequence"/>
</dbReference>
<organism evidence="12 13">
    <name type="scientific">Trichomonascus ciferrii</name>
    <dbReference type="NCBI Taxonomy" id="44093"/>
    <lineage>
        <taxon>Eukaryota</taxon>
        <taxon>Fungi</taxon>
        <taxon>Dikarya</taxon>
        <taxon>Ascomycota</taxon>
        <taxon>Saccharomycotina</taxon>
        <taxon>Dipodascomycetes</taxon>
        <taxon>Dipodascales</taxon>
        <taxon>Trichomonascaceae</taxon>
        <taxon>Trichomonascus</taxon>
        <taxon>Trichomonascus ciferrii complex</taxon>
    </lineage>
</organism>
<evidence type="ECO:0000256" key="3">
    <source>
        <dbReference type="ARBA" id="ARBA00007441"/>
    </source>
</evidence>
<evidence type="ECO:0000256" key="4">
    <source>
        <dbReference type="ARBA" id="ARBA00022490"/>
    </source>
</evidence>
<dbReference type="CDD" id="cd00609">
    <property type="entry name" value="AAT_like"/>
    <property type="match status" value="1"/>
</dbReference>
<comment type="catalytic activity">
    <reaction evidence="8">
        <text>an aromatic L-alpha-amino acid + 2-oxoglutarate = an aromatic oxo-acid + L-glutamate</text>
        <dbReference type="Rhea" id="RHEA:17533"/>
        <dbReference type="ChEBI" id="CHEBI:16810"/>
        <dbReference type="ChEBI" id="CHEBI:29985"/>
        <dbReference type="ChEBI" id="CHEBI:73309"/>
        <dbReference type="ChEBI" id="CHEBI:84824"/>
        <dbReference type="EC" id="2.6.1.57"/>
    </reaction>
</comment>
<dbReference type="EMBL" id="SWFS01000296">
    <property type="protein sequence ID" value="KAA8910989.1"/>
    <property type="molecule type" value="Genomic_DNA"/>
</dbReference>
<keyword evidence="6" id="KW-0808">Transferase</keyword>
<protein>
    <recommendedName>
        <fullName evidence="9">aromatic-amino-acid transaminase</fullName>
        <ecNumber evidence="9">2.6.1.57</ecNumber>
    </recommendedName>
</protein>
<dbReference type="GO" id="GO:0008793">
    <property type="term" value="F:aromatic-amino-acid transaminase activity"/>
    <property type="evidence" value="ECO:0007669"/>
    <property type="project" value="TreeGrafter"/>
</dbReference>
<evidence type="ECO:0000313" key="13">
    <source>
        <dbReference type="Proteomes" id="UP000761534"/>
    </source>
</evidence>
<dbReference type="InterPro" id="IPR004839">
    <property type="entry name" value="Aminotransferase_I/II_large"/>
</dbReference>
<dbReference type="GO" id="GO:0047536">
    <property type="term" value="F:2-aminoadipate transaminase activity"/>
    <property type="evidence" value="ECO:0007669"/>
    <property type="project" value="TreeGrafter"/>
</dbReference>
<dbReference type="GO" id="GO:0019878">
    <property type="term" value="P:lysine biosynthetic process via aminoadipic acid"/>
    <property type="evidence" value="ECO:0007669"/>
    <property type="project" value="TreeGrafter"/>
</dbReference>
<dbReference type="GO" id="GO:0030170">
    <property type="term" value="F:pyridoxal phosphate binding"/>
    <property type="evidence" value="ECO:0007669"/>
    <property type="project" value="InterPro"/>
</dbReference>
<name>A0A642V2A2_9ASCO</name>
<accession>A0A642V2A2</accession>
<dbReference type="InterPro" id="IPR015421">
    <property type="entry name" value="PyrdxlP-dep_Trfase_major"/>
</dbReference>
<evidence type="ECO:0000256" key="2">
    <source>
        <dbReference type="ARBA" id="ARBA00004496"/>
    </source>
</evidence>
<feature type="domain" description="Aminotransferase class I/classII large" evidence="11">
    <location>
        <begin position="104"/>
        <end position="408"/>
    </location>
</feature>
<dbReference type="InterPro" id="IPR015424">
    <property type="entry name" value="PyrdxlP-dep_Trfase"/>
</dbReference>
<evidence type="ECO:0000256" key="9">
    <source>
        <dbReference type="ARBA" id="ARBA00067014"/>
    </source>
</evidence>